<dbReference type="OrthoDB" id="9759709at2"/>
<reference evidence="1 2" key="1">
    <citation type="submission" date="2016-10" db="EMBL/GenBank/DDBJ databases">
        <authorList>
            <person name="de Groot N.N."/>
        </authorList>
    </citation>
    <scope>NUCLEOTIDE SEQUENCE [LARGE SCALE GENOMIC DNA]</scope>
    <source>
        <strain evidence="1 2">DSM 21001</strain>
    </source>
</reference>
<dbReference type="PROSITE" id="PS51318">
    <property type="entry name" value="TAT"/>
    <property type="match status" value="1"/>
</dbReference>
<accession>A0A1I6LTF2</accession>
<evidence type="ECO:0000313" key="2">
    <source>
        <dbReference type="Proteomes" id="UP000199024"/>
    </source>
</evidence>
<organism evidence="1 2">
    <name type="scientific">Granulicella pectinivorans</name>
    <dbReference type="NCBI Taxonomy" id="474950"/>
    <lineage>
        <taxon>Bacteria</taxon>
        <taxon>Pseudomonadati</taxon>
        <taxon>Acidobacteriota</taxon>
        <taxon>Terriglobia</taxon>
        <taxon>Terriglobales</taxon>
        <taxon>Acidobacteriaceae</taxon>
        <taxon>Granulicella</taxon>
    </lineage>
</organism>
<dbReference type="SUPFAM" id="SSF75005">
    <property type="entry name" value="Arabinanase/levansucrase/invertase"/>
    <property type="match status" value="2"/>
</dbReference>
<keyword evidence="2" id="KW-1185">Reference proteome</keyword>
<dbReference type="Proteomes" id="UP000199024">
    <property type="component" value="Unassembled WGS sequence"/>
</dbReference>
<dbReference type="InterPro" id="IPR023296">
    <property type="entry name" value="Glyco_hydro_beta-prop_sf"/>
</dbReference>
<evidence type="ECO:0008006" key="3">
    <source>
        <dbReference type="Google" id="ProtNLM"/>
    </source>
</evidence>
<dbReference type="STRING" id="474950.SAMN05421771_1223"/>
<protein>
    <recommendedName>
        <fullName evidence="3">Glycosyl hydrolases family 43</fullName>
    </recommendedName>
</protein>
<evidence type="ECO:0000313" key="1">
    <source>
        <dbReference type="EMBL" id="SFS06552.1"/>
    </source>
</evidence>
<dbReference type="EMBL" id="FOZL01000001">
    <property type="protein sequence ID" value="SFS06552.1"/>
    <property type="molecule type" value="Genomic_DNA"/>
</dbReference>
<name>A0A1I6LTF2_9BACT</name>
<dbReference type="RefSeq" id="WP_089837550.1">
    <property type="nucleotide sequence ID" value="NZ_FOZL01000001.1"/>
</dbReference>
<dbReference type="AlphaFoldDB" id="A0A1I6LTF2"/>
<dbReference type="Gene3D" id="2.115.10.20">
    <property type="entry name" value="Glycosyl hydrolase domain, family 43"/>
    <property type="match status" value="2"/>
</dbReference>
<sequence length="323" mass="36884">MPSRRDFLQTAAAFAVLPKPSPLNLSLLKTPVLFAGDATHAYRDPAAFYWQGTFYLFFTLVITEPNGIAYSYVAQSESRDLRMWTKPVLLTLRSKNLDFGSPGDIVQDGPHFILCFQTYPRPHGEKYGNQDSRIWTMSTRDLEHWGLPYLIRVKGPKVAQDQMGRMIDPYLLADKDKPGKWWCFYKQNGISISSSPDLETWTPEGRTDAGENPCVIVDRNEYVLFHAPPNGIGVKRSADLQHWRDEPTFFLDQKRWPWAQGRLTAAFVLDLRHEPSVGKALLFFHGSRYPETDPRGGFDNHASLGIAWSDDLHHWHWPPNPGA</sequence>
<proteinExistence type="predicted"/>
<dbReference type="InterPro" id="IPR006311">
    <property type="entry name" value="TAT_signal"/>
</dbReference>
<gene>
    <name evidence="1" type="ORF">SAMN05421771_1223</name>
</gene>